<dbReference type="OrthoDB" id="2441910at2759"/>
<feature type="non-terminal residue" evidence="1">
    <location>
        <position position="1"/>
    </location>
</feature>
<gene>
    <name evidence="1" type="ORF">CPELLU_LOCUS19498</name>
</gene>
<reference evidence="1" key="1">
    <citation type="submission" date="2021-06" db="EMBL/GenBank/DDBJ databases">
        <authorList>
            <person name="Kallberg Y."/>
            <person name="Tangrot J."/>
            <person name="Rosling A."/>
        </authorList>
    </citation>
    <scope>NUCLEOTIDE SEQUENCE</scope>
    <source>
        <strain evidence="1">FL966</strain>
    </source>
</reference>
<name>A0A9N9KAK0_9GLOM</name>
<sequence length="68" mass="7971">PLEHVRSDAKIYMQVELIKYRKTESSVKKSGDKENHDYDPYVIQACKARIISKKKHNLSQNINKNNLN</sequence>
<comment type="caution">
    <text evidence="1">The sequence shown here is derived from an EMBL/GenBank/DDBJ whole genome shotgun (WGS) entry which is preliminary data.</text>
</comment>
<keyword evidence="2" id="KW-1185">Reference proteome</keyword>
<proteinExistence type="predicted"/>
<dbReference type="Proteomes" id="UP000789759">
    <property type="component" value="Unassembled WGS sequence"/>
</dbReference>
<protein>
    <submittedName>
        <fullName evidence="1">7101_t:CDS:1</fullName>
    </submittedName>
</protein>
<dbReference type="AlphaFoldDB" id="A0A9N9KAK0"/>
<evidence type="ECO:0000313" key="1">
    <source>
        <dbReference type="EMBL" id="CAG8819079.1"/>
    </source>
</evidence>
<evidence type="ECO:0000313" key="2">
    <source>
        <dbReference type="Proteomes" id="UP000789759"/>
    </source>
</evidence>
<dbReference type="EMBL" id="CAJVQA010047536">
    <property type="protein sequence ID" value="CAG8819079.1"/>
    <property type="molecule type" value="Genomic_DNA"/>
</dbReference>
<organism evidence="1 2">
    <name type="scientific">Cetraspora pellucida</name>
    <dbReference type="NCBI Taxonomy" id="1433469"/>
    <lineage>
        <taxon>Eukaryota</taxon>
        <taxon>Fungi</taxon>
        <taxon>Fungi incertae sedis</taxon>
        <taxon>Mucoromycota</taxon>
        <taxon>Glomeromycotina</taxon>
        <taxon>Glomeromycetes</taxon>
        <taxon>Diversisporales</taxon>
        <taxon>Gigasporaceae</taxon>
        <taxon>Cetraspora</taxon>
    </lineage>
</organism>
<accession>A0A9N9KAK0</accession>